<organism evidence="1 2">
    <name type="scientific">Lysobacter enzymogenes</name>
    <dbReference type="NCBI Taxonomy" id="69"/>
    <lineage>
        <taxon>Bacteria</taxon>
        <taxon>Pseudomonadati</taxon>
        <taxon>Pseudomonadota</taxon>
        <taxon>Gammaproteobacteria</taxon>
        <taxon>Lysobacterales</taxon>
        <taxon>Lysobacteraceae</taxon>
        <taxon>Lysobacter</taxon>
    </lineage>
</organism>
<sequence length="129" mass="13949">MDANDGEAFRFCPCGEEATIRREIQGLSLLVTCTRCGMAAATTRPDLARIVAMRHRLSLAPQHRNEADTLRAAACLAAESGQAARDLLRALREDGALAELTAIEAERYAQALARSGLEARIEPPPYALD</sequence>
<dbReference type="KEGG" id="lez:GLE_2736"/>
<dbReference type="PATRIC" id="fig|69.6.peg.2694"/>
<accession>A0A0S2DHW5</accession>
<dbReference type="OrthoDB" id="9916821at2"/>
<evidence type="ECO:0000313" key="2">
    <source>
        <dbReference type="Proteomes" id="UP000061569"/>
    </source>
</evidence>
<evidence type="ECO:0000313" key="1">
    <source>
        <dbReference type="EMBL" id="ALN58084.1"/>
    </source>
</evidence>
<dbReference type="AlphaFoldDB" id="A0A0S2DHW5"/>
<dbReference type="EMBL" id="CP013140">
    <property type="protein sequence ID" value="ALN58084.1"/>
    <property type="molecule type" value="Genomic_DNA"/>
</dbReference>
<name>A0A0S2DHW5_LYSEN</name>
<protein>
    <submittedName>
        <fullName evidence="1">Uncharacterized protein</fullName>
    </submittedName>
</protein>
<gene>
    <name evidence="1" type="ORF">GLE_2736</name>
</gene>
<reference evidence="1 2" key="1">
    <citation type="submission" date="2015-11" db="EMBL/GenBank/DDBJ databases">
        <title>Genome sequences of Lysobacter enzymogenes strain C3 and Lysobacter antibioticus ATCC 29479.</title>
        <authorList>
            <person name="Kobayashi D.Y."/>
        </authorList>
    </citation>
    <scope>NUCLEOTIDE SEQUENCE [LARGE SCALE GENOMIC DNA]</scope>
    <source>
        <strain evidence="1 2">C3</strain>
    </source>
</reference>
<proteinExistence type="predicted"/>
<dbReference type="STRING" id="69.GLE_2736"/>
<dbReference type="Proteomes" id="UP000061569">
    <property type="component" value="Chromosome"/>
</dbReference>